<accession>V5I0V2</accession>
<keyword evidence="2" id="KW-1133">Transmembrane helix</keyword>
<evidence type="ECO:0000313" key="3">
    <source>
        <dbReference type="EMBL" id="JAB82747.1"/>
    </source>
</evidence>
<protein>
    <submittedName>
        <fullName evidence="3">Uncharacterized protein</fullName>
    </submittedName>
</protein>
<proteinExistence type="evidence at transcript level"/>
<feature type="region of interest" description="Disordered" evidence="1">
    <location>
        <begin position="53"/>
        <end position="84"/>
    </location>
</feature>
<dbReference type="AlphaFoldDB" id="V5I0V2"/>
<evidence type="ECO:0000256" key="2">
    <source>
        <dbReference type="SAM" id="Phobius"/>
    </source>
</evidence>
<reference evidence="3" key="1">
    <citation type="journal article" date="2015" name="Sci. Rep.">
        <title>Tissue- and time-dependent transcription in Ixodes ricinus salivary glands and midguts when blood feeding on the vertebrate host.</title>
        <authorList>
            <person name="Kotsyfakis M."/>
            <person name="Schwarz A."/>
            <person name="Erhart J."/>
            <person name="Ribeiro J.M."/>
        </authorList>
    </citation>
    <scope>NUCLEOTIDE SEQUENCE</scope>
    <source>
        <tissue evidence="3">Salivary gland and midgut</tissue>
    </source>
</reference>
<feature type="transmembrane region" description="Helical" evidence="2">
    <location>
        <begin position="6"/>
        <end position="31"/>
    </location>
</feature>
<evidence type="ECO:0000256" key="1">
    <source>
        <dbReference type="SAM" id="MobiDB-lite"/>
    </source>
</evidence>
<sequence length="104" mass="11781">MGTQESYLFFWFVTFCGMFTAFIPLVVRMVLTGYFSGIRDGIQLETSSLRLEGRAGRNQHRGRSLTKVIDQDSAQRSTKCTEELSHQGQLEVDIHNSKVRLGGH</sequence>
<keyword evidence="2" id="KW-0812">Transmembrane</keyword>
<keyword evidence="2" id="KW-0472">Membrane</keyword>
<dbReference type="EMBL" id="GANP01001721">
    <property type="protein sequence ID" value="JAB82747.1"/>
    <property type="molecule type" value="mRNA"/>
</dbReference>
<name>V5I0V2_IXORI</name>
<organism evidence="3">
    <name type="scientific">Ixodes ricinus</name>
    <name type="common">Common tick</name>
    <name type="synonym">Acarus ricinus</name>
    <dbReference type="NCBI Taxonomy" id="34613"/>
    <lineage>
        <taxon>Eukaryota</taxon>
        <taxon>Metazoa</taxon>
        <taxon>Ecdysozoa</taxon>
        <taxon>Arthropoda</taxon>
        <taxon>Chelicerata</taxon>
        <taxon>Arachnida</taxon>
        <taxon>Acari</taxon>
        <taxon>Parasitiformes</taxon>
        <taxon>Ixodida</taxon>
        <taxon>Ixodoidea</taxon>
        <taxon>Ixodidae</taxon>
        <taxon>Ixodinae</taxon>
        <taxon>Ixodes</taxon>
    </lineage>
</organism>